<keyword evidence="3 6" id="KW-0808">Transferase</keyword>
<dbReference type="GO" id="GO:0032259">
    <property type="term" value="P:methylation"/>
    <property type="evidence" value="ECO:0007669"/>
    <property type="project" value="UniProtKB-KW"/>
</dbReference>
<comment type="caution">
    <text evidence="8">The sequence shown here is derived from an EMBL/GenBank/DDBJ whole genome shotgun (WGS) entry which is preliminary data.</text>
</comment>
<dbReference type="EC" id="2.1.1.37" evidence="1"/>
<evidence type="ECO:0000256" key="3">
    <source>
        <dbReference type="ARBA" id="ARBA00022679"/>
    </source>
</evidence>
<dbReference type="Gene3D" id="3.40.50.150">
    <property type="entry name" value="Vaccinia Virus protein VP39"/>
    <property type="match status" value="1"/>
</dbReference>
<keyword evidence="2 6" id="KW-0489">Methyltransferase</keyword>
<evidence type="ECO:0000256" key="2">
    <source>
        <dbReference type="ARBA" id="ARBA00022603"/>
    </source>
</evidence>
<dbReference type="Proteomes" id="UP000562984">
    <property type="component" value="Unassembled WGS sequence"/>
</dbReference>
<dbReference type="PRINTS" id="PR00105">
    <property type="entry name" value="C5METTRFRASE"/>
</dbReference>
<dbReference type="InterPro" id="IPR050390">
    <property type="entry name" value="C5-Methyltransferase"/>
</dbReference>
<evidence type="ECO:0000256" key="4">
    <source>
        <dbReference type="ARBA" id="ARBA00022691"/>
    </source>
</evidence>
<feature type="active site" evidence="6">
    <location>
        <position position="78"/>
    </location>
</feature>
<protein>
    <recommendedName>
        <fullName evidence="1">DNA (cytosine-5-)-methyltransferase</fullName>
        <ecNumber evidence="1">2.1.1.37</ecNumber>
    </recommendedName>
</protein>
<evidence type="ECO:0000256" key="6">
    <source>
        <dbReference type="PROSITE-ProRule" id="PRU01016"/>
    </source>
</evidence>
<dbReference type="GO" id="GO:0044027">
    <property type="term" value="P:negative regulation of gene expression via chromosomal CpG island methylation"/>
    <property type="evidence" value="ECO:0007669"/>
    <property type="project" value="TreeGrafter"/>
</dbReference>
<evidence type="ECO:0000256" key="7">
    <source>
        <dbReference type="RuleBase" id="RU000416"/>
    </source>
</evidence>
<comment type="similarity">
    <text evidence="6 7">Belongs to the class I-like SAM-binding methyltransferase superfamily. C5-methyltransferase family.</text>
</comment>
<dbReference type="PANTHER" id="PTHR10629">
    <property type="entry name" value="CYTOSINE-SPECIFIC METHYLTRANSFERASE"/>
    <property type="match status" value="1"/>
</dbReference>
<dbReference type="Gene3D" id="3.90.120.10">
    <property type="entry name" value="DNA Methylase, subunit A, domain 2"/>
    <property type="match status" value="1"/>
</dbReference>
<dbReference type="GO" id="GO:0003677">
    <property type="term" value="F:DNA binding"/>
    <property type="evidence" value="ECO:0007669"/>
    <property type="project" value="TreeGrafter"/>
</dbReference>
<dbReference type="InterPro" id="IPR001525">
    <property type="entry name" value="C5_MeTfrase"/>
</dbReference>
<dbReference type="PROSITE" id="PS51679">
    <property type="entry name" value="SAM_MT_C5"/>
    <property type="match status" value="1"/>
</dbReference>
<dbReference type="PANTHER" id="PTHR10629:SF52">
    <property type="entry name" value="DNA (CYTOSINE-5)-METHYLTRANSFERASE 1"/>
    <property type="match status" value="1"/>
</dbReference>
<dbReference type="SUPFAM" id="SSF53335">
    <property type="entry name" value="S-adenosyl-L-methionine-dependent methyltransferases"/>
    <property type="match status" value="1"/>
</dbReference>
<organism evidence="8 9">
    <name type="scientific">Nakamurella aerolata</name>
    <dbReference type="NCBI Taxonomy" id="1656892"/>
    <lineage>
        <taxon>Bacteria</taxon>
        <taxon>Bacillati</taxon>
        <taxon>Actinomycetota</taxon>
        <taxon>Actinomycetes</taxon>
        <taxon>Nakamurellales</taxon>
        <taxon>Nakamurellaceae</taxon>
        <taxon>Nakamurella</taxon>
    </lineage>
</organism>
<dbReference type="GO" id="GO:0003886">
    <property type="term" value="F:DNA (cytosine-5-)-methyltransferase activity"/>
    <property type="evidence" value="ECO:0007669"/>
    <property type="project" value="UniProtKB-EC"/>
</dbReference>
<sequence>MAELFAGVGSVAEGFRAGAGFDIAYLNDVDPAARDTYQENYGTDVPYDLIDVQDVTADDIRERSGDRPIAGLLGCPPCQGWSTAGPRKQDDARNALLGDFFRLVTDLRPLFFVMENVPAVSDRAELAAALSALSPHYQTWAGVLNAASYGLPQSRQRTLVIGYDVRTGVQPTPPPPTHAGTRRVWDYRSEKLVKPSVETIDTILGAAPRIGSAASSAYLMADHYEVGTEKLKDFVTVGEALRDLDPESGMQASDYARRLGGGWFPPENHKSWRHGPDLVARLARVPEGRRPPADVTSGKRYYSQAYARLHRRGLARTITTNFHNPGSGRFLHYAHPRSLTVREAARLQGFRDDFRFIHHPSWQERLIGNAFPPLWAEVIARHVRRQLGESLAS</sequence>
<evidence type="ECO:0000256" key="1">
    <source>
        <dbReference type="ARBA" id="ARBA00011975"/>
    </source>
</evidence>
<dbReference type="EMBL" id="JABEND010000011">
    <property type="protein sequence ID" value="NNG37292.1"/>
    <property type="molecule type" value="Genomic_DNA"/>
</dbReference>
<proteinExistence type="inferred from homology"/>
<keyword evidence="4 6" id="KW-0949">S-adenosyl-L-methionine</keyword>
<accession>A0A849AKE7</accession>
<keyword evidence="5" id="KW-0680">Restriction system</keyword>
<dbReference type="InterPro" id="IPR029063">
    <property type="entry name" value="SAM-dependent_MTases_sf"/>
</dbReference>
<dbReference type="RefSeq" id="WP_171200982.1">
    <property type="nucleotide sequence ID" value="NZ_JABEND010000011.1"/>
</dbReference>
<reference evidence="8 9" key="1">
    <citation type="submission" date="2020-05" db="EMBL/GenBank/DDBJ databases">
        <title>Nakamurella sp. DB0629 isolated from air conditioner.</title>
        <authorList>
            <person name="Kim D.H."/>
            <person name="Kim D.-U."/>
        </authorList>
    </citation>
    <scope>NUCLEOTIDE SEQUENCE [LARGE SCALE GENOMIC DNA]</scope>
    <source>
        <strain evidence="8 9">DB0629</strain>
    </source>
</reference>
<evidence type="ECO:0000313" key="8">
    <source>
        <dbReference type="EMBL" id="NNG37292.1"/>
    </source>
</evidence>
<gene>
    <name evidence="8" type="ORF">HKD39_16615</name>
</gene>
<name>A0A849AKE7_9ACTN</name>
<dbReference type="NCBIfam" id="TIGR00675">
    <property type="entry name" value="dcm"/>
    <property type="match status" value="1"/>
</dbReference>
<dbReference type="GO" id="GO:0009307">
    <property type="term" value="P:DNA restriction-modification system"/>
    <property type="evidence" value="ECO:0007669"/>
    <property type="project" value="UniProtKB-KW"/>
</dbReference>
<dbReference type="Pfam" id="PF00145">
    <property type="entry name" value="DNA_methylase"/>
    <property type="match status" value="1"/>
</dbReference>
<evidence type="ECO:0000313" key="9">
    <source>
        <dbReference type="Proteomes" id="UP000562984"/>
    </source>
</evidence>
<evidence type="ECO:0000256" key="5">
    <source>
        <dbReference type="ARBA" id="ARBA00022747"/>
    </source>
</evidence>
<dbReference type="AlphaFoldDB" id="A0A849AKE7"/>
<keyword evidence="9" id="KW-1185">Reference proteome</keyword>